<evidence type="ECO:0000313" key="9">
    <source>
        <dbReference type="Proteomes" id="UP000770717"/>
    </source>
</evidence>
<keyword evidence="5" id="KW-0496">Mitochondrion</keyword>
<comment type="similarity">
    <text evidence="2">Belongs to the mitochondrion-specific ribosomal protein mL42 family.</text>
</comment>
<keyword evidence="9" id="KW-1185">Reference proteome</keyword>
<dbReference type="InterPro" id="IPR019346">
    <property type="entry name" value="Ribosomal_mL42"/>
</dbReference>
<dbReference type="AlphaFoldDB" id="A0A8J6FN51"/>
<keyword evidence="6" id="KW-0687">Ribonucleoprotein</keyword>
<reference evidence="8" key="1">
    <citation type="thesis" date="2020" institute="ProQuest LLC" country="789 East Eisenhower Parkway, Ann Arbor, MI, USA">
        <title>Comparative Genomics and Chromosome Evolution.</title>
        <authorList>
            <person name="Mudd A.B."/>
        </authorList>
    </citation>
    <scope>NUCLEOTIDE SEQUENCE</scope>
    <source>
        <strain evidence="8">HN-11 Male</strain>
        <tissue evidence="8">Kidney and liver</tissue>
    </source>
</reference>
<dbReference type="PANTHER" id="PTHR13450:SF4">
    <property type="entry name" value="LARGE RIBOSOMAL SUBUNIT PROTEIN ML42"/>
    <property type="match status" value="1"/>
</dbReference>
<keyword evidence="3" id="KW-0809">Transit peptide</keyword>
<evidence type="ECO:0000256" key="2">
    <source>
        <dbReference type="ARBA" id="ARBA00005556"/>
    </source>
</evidence>
<name>A0A8J6FN51_ELECQ</name>
<proteinExistence type="inferred from homology"/>
<evidence type="ECO:0000256" key="6">
    <source>
        <dbReference type="ARBA" id="ARBA00023274"/>
    </source>
</evidence>
<dbReference type="OrthoDB" id="1107506at2759"/>
<keyword evidence="4" id="KW-0689">Ribosomal protein</keyword>
<organism evidence="8 9">
    <name type="scientific">Eleutherodactylus coqui</name>
    <name type="common">Puerto Rican coqui</name>
    <dbReference type="NCBI Taxonomy" id="57060"/>
    <lineage>
        <taxon>Eukaryota</taxon>
        <taxon>Metazoa</taxon>
        <taxon>Chordata</taxon>
        <taxon>Craniata</taxon>
        <taxon>Vertebrata</taxon>
        <taxon>Euteleostomi</taxon>
        <taxon>Amphibia</taxon>
        <taxon>Batrachia</taxon>
        <taxon>Anura</taxon>
        <taxon>Neobatrachia</taxon>
        <taxon>Hyloidea</taxon>
        <taxon>Eleutherodactylidae</taxon>
        <taxon>Eleutherodactylinae</taxon>
        <taxon>Eleutherodactylus</taxon>
        <taxon>Eleutherodactylus</taxon>
    </lineage>
</organism>
<evidence type="ECO:0000256" key="7">
    <source>
        <dbReference type="ARBA" id="ARBA00035189"/>
    </source>
</evidence>
<evidence type="ECO:0000256" key="1">
    <source>
        <dbReference type="ARBA" id="ARBA00004173"/>
    </source>
</evidence>
<evidence type="ECO:0000313" key="8">
    <source>
        <dbReference type="EMBL" id="KAG9490411.1"/>
    </source>
</evidence>
<accession>A0A8J6FN51</accession>
<comment type="caution">
    <text evidence="8">The sequence shown here is derived from an EMBL/GenBank/DDBJ whole genome shotgun (WGS) entry which is preliminary data.</text>
</comment>
<comment type="subcellular location">
    <subcellularLocation>
        <location evidence="1">Mitochondrion</location>
    </subcellularLocation>
</comment>
<dbReference type="Proteomes" id="UP000770717">
    <property type="component" value="Unassembled WGS sequence"/>
</dbReference>
<dbReference type="PANTHER" id="PTHR13450">
    <property type="entry name" value="MITOCHONDRIAL 39S RIBOSOMAL PROTEIN L42"/>
    <property type="match status" value="1"/>
</dbReference>
<dbReference type="Pfam" id="PF10210">
    <property type="entry name" value="MRP-S32"/>
    <property type="match status" value="1"/>
</dbReference>
<sequence>MDLIREGSEVKLAQTSDGKTIICYHPTVDIPYEHTKPIVRLDPVHNQQESQEQVLKARLYETKGKPAPTMEELSKMFYTTKHRWYPVGQ</sequence>
<evidence type="ECO:0000256" key="4">
    <source>
        <dbReference type="ARBA" id="ARBA00022980"/>
    </source>
</evidence>
<dbReference type="EMBL" id="WNTK01000002">
    <property type="protein sequence ID" value="KAG9490411.1"/>
    <property type="molecule type" value="Genomic_DNA"/>
</dbReference>
<dbReference type="GO" id="GO:0005762">
    <property type="term" value="C:mitochondrial large ribosomal subunit"/>
    <property type="evidence" value="ECO:0007669"/>
    <property type="project" value="TreeGrafter"/>
</dbReference>
<protein>
    <recommendedName>
        <fullName evidence="7">Large ribosomal subunit protein mL42</fullName>
    </recommendedName>
</protein>
<gene>
    <name evidence="8" type="ORF">GDO78_005987</name>
</gene>
<evidence type="ECO:0000256" key="5">
    <source>
        <dbReference type="ARBA" id="ARBA00023128"/>
    </source>
</evidence>
<evidence type="ECO:0000256" key="3">
    <source>
        <dbReference type="ARBA" id="ARBA00022946"/>
    </source>
</evidence>